<dbReference type="PANTHER" id="PTHR35293">
    <property type="entry name" value="EGG CELL-SECRETED PROTEIN 1.5"/>
    <property type="match status" value="1"/>
</dbReference>
<keyword evidence="5" id="KW-0278">Fertilization</keyword>
<evidence type="ECO:0000256" key="6">
    <source>
        <dbReference type="ARBA" id="ARBA00023329"/>
    </source>
</evidence>
<dbReference type="InterPro" id="IPR008502">
    <property type="entry name" value="Prolamin-like"/>
</dbReference>
<evidence type="ECO:0000256" key="4">
    <source>
        <dbReference type="ARBA" id="ARBA00022729"/>
    </source>
</evidence>
<comment type="caution">
    <text evidence="10">The sequence shown here is derived from an EMBL/GenBank/DDBJ whole genome shotgun (WGS) entry which is preliminary data.</text>
</comment>
<dbReference type="GO" id="GO:0031410">
    <property type="term" value="C:cytoplasmic vesicle"/>
    <property type="evidence" value="ECO:0007669"/>
    <property type="project" value="UniProtKB-SubCell"/>
</dbReference>
<keyword evidence="4" id="KW-0732">Signal</keyword>
<reference evidence="11" key="1">
    <citation type="journal article" date="2018" name="Gigascience">
        <title>Genome assembly of the Pink Ipe (Handroanthus impetiginosus, Bignoniaceae), a highly valued, ecologically keystone Neotropical timber forest tree.</title>
        <authorList>
            <person name="Silva-Junior O.B."/>
            <person name="Grattapaglia D."/>
            <person name="Novaes E."/>
            <person name="Collevatti R.G."/>
        </authorList>
    </citation>
    <scope>NUCLEOTIDE SEQUENCE [LARGE SCALE GENOMIC DNA]</scope>
    <source>
        <strain evidence="11">cv. UFG-1</strain>
    </source>
</reference>
<dbReference type="STRING" id="429701.A0A2G9IAR1"/>
<comment type="similarity">
    <text evidence="8">Belongs to the plant egg cell-secreted peptide family.</text>
</comment>
<organism evidence="10 11">
    <name type="scientific">Handroanthus impetiginosus</name>
    <dbReference type="NCBI Taxonomy" id="429701"/>
    <lineage>
        <taxon>Eukaryota</taxon>
        <taxon>Viridiplantae</taxon>
        <taxon>Streptophyta</taxon>
        <taxon>Embryophyta</taxon>
        <taxon>Tracheophyta</taxon>
        <taxon>Spermatophyta</taxon>
        <taxon>Magnoliopsida</taxon>
        <taxon>eudicotyledons</taxon>
        <taxon>Gunneridae</taxon>
        <taxon>Pentapetalae</taxon>
        <taxon>asterids</taxon>
        <taxon>lamiids</taxon>
        <taxon>Lamiales</taxon>
        <taxon>Bignoniaceae</taxon>
        <taxon>Crescentiina</taxon>
        <taxon>Tabebuia alliance</taxon>
        <taxon>Handroanthus</taxon>
    </lineage>
</organism>
<dbReference type="GO" id="GO:0080155">
    <property type="term" value="P:regulation of double fertilization forming a zygote and endosperm"/>
    <property type="evidence" value="ECO:0007669"/>
    <property type="project" value="UniProtKB-ARBA"/>
</dbReference>
<dbReference type="OrthoDB" id="782765at2759"/>
<comment type="subcellular location">
    <subcellularLocation>
        <location evidence="1">Cytoplasmic vesicle</location>
    </subcellularLocation>
    <subcellularLocation>
        <location evidence="2">Secreted</location>
    </subcellularLocation>
</comment>
<dbReference type="EMBL" id="NKXS01000039">
    <property type="protein sequence ID" value="PIN26845.1"/>
    <property type="molecule type" value="Genomic_DNA"/>
</dbReference>
<evidence type="ECO:0000256" key="8">
    <source>
        <dbReference type="ARBA" id="ARBA00034484"/>
    </source>
</evidence>
<gene>
    <name evidence="10" type="ORF">CDL12_00389</name>
</gene>
<sequence>MTFSAREIPFPGLHNLIRPGIPDLESPALDCWTALYEIISCTNEIVAYFSNGAIDITPPCCWAITVITHNCWPAMLSVLGYSPDQANILRGYCDAVASEVAEFGPVPSHVGQPLPQF</sequence>
<keyword evidence="3" id="KW-0964">Secreted</keyword>
<dbReference type="GO" id="GO:0009567">
    <property type="term" value="P:double fertilization forming a zygote and endosperm"/>
    <property type="evidence" value="ECO:0007669"/>
    <property type="project" value="InterPro"/>
</dbReference>
<evidence type="ECO:0000256" key="5">
    <source>
        <dbReference type="ARBA" id="ARBA00023279"/>
    </source>
</evidence>
<evidence type="ECO:0000259" key="9">
    <source>
        <dbReference type="Pfam" id="PF05617"/>
    </source>
</evidence>
<comment type="function">
    <text evidence="7">Involved in the regulation of gamete interactions during the double fertilization and to prevent multiple-pollen tube attraction; mediates the redistribution of the gamete fusogen HAP2/GCS1 to the cell surface after secretion upon sperm arrival.</text>
</comment>
<evidence type="ECO:0000256" key="7">
    <source>
        <dbReference type="ARBA" id="ARBA00034457"/>
    </source>
</evidence>
<dbReference type="GO" id="GO:0005576">
    <property type="term" value="C:extracellular region"/>
    <property type="evidence" value="ECO:0007669"/>
    <property type="project" value="UniProtKB-SubCell"/>
</dbReference>
<dbReference type="Proteomes" id="UP000231279">
    <property type="component" value="Unassembled WGS sequence"/>
</dbReference>
<dbReference type="Pfam" id="PF05617">
    <property type="entry name" value="Prolamin_like"/>
    <property type="match status" value="1"/>
</dbReference>
<evidence type="ECO:0000313" key="11">
    <source>
        <dbReference type="Proteomes" id="UP000231279"/>
    </source>
</evidence>
<dbReference type="GO" id="GO:2000008">
    <property type="term" value="P:regulation of protein localization to cell surface"/>
    <property type="evidence" value="ECO:0007669"/>
    <property type="project" value="UniProtKB-ARBA"/>
</dbReference>
<name>A0A2G9IAR1_9LAMI</name>
<dbReference type="PANTHER" id="PTHR35293:SF10">
    <property type="entry name" value="EGG CELL-SECRETED PROTEIN 1.2-RELATED"/>
    <property type="match status" value="1"/>
</dbReference>
<evidence type="ECO:0000256" key="1">
    <source>
        <dbReference type="ARBA" id="ARBA00004541"/>
    </source>
</evidence>
<evidence type="ECO:0000256" key="3">
    <source>
        <dbReference type="ARBA" id="ARBA00022525"/>
    </source>
</evidence>
<evidence type="ECO:0000256" key="2">
    <source>
        <dbReference type="ARBA" id="ARBA00004613"/>
    </source>
</evidence>
<proteinExistence type="inferred from homology"/>
<keyword evidence="11" id="KW-1185">Reference proteome</keyword>
<dbReference type="InterPro" id="IPR044711">
    <property type="entry name" value="EC11-15"/>
</dbReference>
<accession>A0A2G9IAR1</accession>
<feature type="domain" description="Prolamin-like" evidence="9">
    <location>
        <begin position="30"/>
        <end position="94"/>
    </location>
</feature>
<keyword evidence="6" id="KW-0968">Cytoplasmic vesicle</keyword>
<evidence type="ECO:0000313" key="10">
    <source>
        <dbReference type="EMBL" id="PIN26845.1"/>
    </source>
</evidence>
<protein>
    <recommendedName>
        <fullName evidence="9">Prolamin-like domain-containing protein</fullName>
    </recommendedName>
</protein>
<dbReference type="AlphaFoldDB" id="A0A2G9IAR1"/>